<feature type="region of interest" description="Disordered" evidence="3">
    <location>
        <begin position="227"/>
        <end position="300"/>
    </location>
</feature>
<comment type="similarity">
    <text evidence="1">Belongs to the transferase hexapeptide repeat family.</text>
</comment>
<dbReference type="InterPro" id="IPR024688">
    <property type="entry name" value="Mac_dom"/>
</dbReference>
<dbReference type="OrthoDB" id="25818at2759"/>
<dbReference type="PROSITE" id="PS50097">
    <property type="entry name" value="BTB"/>
    <property type="match status" value="1"/>
</dbReference>
<dbReference type="AlphaFoldDB" id="A0A9P4WFQ1"/>
<dbReference type="InterPro" id="IPR051159">
    <property type="entry name" value="Hexapeptide_acetyltransf"/>
</dbReference>
<evidence type="ECO:0000256" key="2">
    <source>
        <dbReference type="ARBA" id="ARBA00022679"/>
    </source>
</evidence>
<dbReference type="Pfam" id="PF00651">
    <property type="entry name" value="BTB"/>
    <property type="match status" value="1"/>
</dbReference>
<proteinExistence type="inferred from homology"/>
<keyword evidence="6" id="KW-1185">Reference proteome</keyword>
<dbReference type="InterPro" id="IPR001451">
    <property type="entry name" value="Hexapep"/>
</dbReference>
<dbReference type="Pfam" id="PF00132">
    <property type="entry name" value="Hexapep"/>
    <property type="match status" value="1"/>
</dbReference>
<evidence type="ECO:0000256" key="3">
    <source>
        <dbReference type="SAM" id="MobiDB-lite"/>
    </source>
</evidence>
<dbReference type="Gene3D" id="2.160.10.10">
    <property type="entry name" value="Hexapeptide repeat proteins"/>
    <property type="match status" value="1"/>
</dbReference>
<keyword evidence="2" id="KW-0808">Transferase</keyword>
<evidence type="ECO:0000313" key="5">
    <source>
        <dbReference type="EMBL" id="KAF3030363.1"/>
    </source>
</evidence>
<sequence length="463" mass="51267">MLTTRLTEIQQEHTTLLFGKMLEKPVGQRGTAERDLQLNDPRDFLATFLFVPARDQPLHTALTHFLAVPGINVDGDRATLRKAQHYSYMLAGMVYCRVCNKILPVHKTIMCIQSAYFEKAFQEDFVEGISGVLTFNDNSATAYWRIFEYLYTGDYSDDLSNDFDDDSALLRDPRVYALADMFFLDELKAISVSKLQQRLRNPRTCDMFSECIQEIFATTHDGDRAMRSCSPSAGLHAPQNLKPPAPSDEACPNDDHHATYSLPSTALAPAARPAPSSSHYAQPCLPPKSEKDRMLSGEPFLPDTAQLVGERDLCSQALFRFNTAEPGVSPYHGWFFERIVAAGWMYPRVGERQVTGHLGHGVNVSAPFHCDYGYNLSIGNDVVIGPSCQLLDSGRIAIGRNTKIGARVTISTMEEPTDARPIEGSERTMTTREVSIGENVYIGDGCIIKAGARIGDNAILRAG</sequence>
<reference evidence="5" key="1">
    <citation type="submission" date="2019-04" db="EMBL/GenBank/DDBJ databases">
        <title>Sequencing of skin fungus with MAO and IRED activity.</title>
        <authorList>
            <person name="Marsaioli A.J."/>
            <person name="Bonatto J.M.C."/>
            <person name="Reis Junior O."/>
        </authorList>
    </citation>
    <scope>NUCLEOTIDE SEQUENCE</scope>
    <source>
        <strain evidence="5">28M1</strain>
    </source>
</reference>
<evidence type="ECO:0000259" key="4">
    <source>
        <dbReference type="PROSITE" id="PS50097"/>
    </source>
</evidence>
<name>A0A9P4WFQ1_9PLEO</name>
<feature type="domain" description="BTB" evidence="4">
    <location>
        <begin position="84"/>
        <end position="159"/>
    </location>
</feature>
<dbReference type="CDD" id="cd18186">
    <property type="entry name" value="BTB_POZ_ZBTB_KLHL-like"/>
    <property type="match status" value="1"/>
</dbReference>
<dbReference type="Gene3D" id="3.30.710.10">
    <property type="entry name" value="Potassium Channel Kv1.1, Chain A"/>
    <property type="match status" value="1"/>
</dbReference>
<organism evidence="5 6">
    <name type="scientific">Didymella heteroderae</name>
    <dbReference type="NCBI Taxonomy" id="1769908"/>
    <lineage>
        <taxon>Eukaryota</taxon>
        <taxon>Fungi</taxon>
        <taxon>Dikarya</taxon>
        <taxon>Ascomycota</taxon>
        <taxon>Pezizomycotina</taxon>
        <taxon>Dothideomycetes</taxon>
        <taxon>Pleosporomycetidae</taxon>
        <taxon>Pleosporales</taxon>
        <taxon>Pleosporineae</taxon>
        <taxon>Didymellaceae</taxon>
        <taxon>Didymella</taxon>
    </lineage>
</organism>
<dbReference type="InterPro" id="IPR000210">
    <property type="entry name" value="BTB/POZ_dom"/>
</dbReference>
<dbReference type="SUPFAM" id="SSF51161">
    <property type="entry name" value="Trimeric LpxA-like enzymes"/>
    <property type="match status" value="1"/>
</dbReference>
<evidence type="ECO:0000313" key="6">
    <source>
        <dbReference type="Proteomes" id="UP000758155"/>
    </source>
</evidence>
<dbReference type="Pfam" id="PF12464">
    <property type="entry name" value="Mac"/>
    <property type="match status" value="1"/>
</dbReference>
<dbReference type="SUPFAM" id="SSF54695">
    <property type="entry name" value="POZ domain"/>
    <property type="match status" value="1"/>
</dbReference>
<accession>A0A9P4WFQ1</accession>
<protein>
    <submittedName>
        <fullName evidence="5">Maltose acetyltransferase</fullName>
    </submittedName>
</protein>
<dbReference type="InterPro" id="IPR011333">
    <property type="entry name" value="SKP1/BTB/POZ_sf"/>
</dbReference>
<evidence type="ECO:0000256" key="1">
    <source>
        <dbReference type="ARBA" id="ARBA00007274"/>
    </source>
</evidence>
<dbReference type="Proteomes" id="UP000758155">
    <property type="component" value="Unassembled WGS sequence"/>
</dbReference>
<comment type="caution">
    <text evidence="5">The sequence shown here is derived from an EMBL/GenBank/DDBJ whole genome shotgun (WGS) entry which is preliminary data.</text>
</comment>
<dbReference type="EMBL" id="SWKV01000205">
    <property type="protein sequence ID" value="KAF3030363.1"/>
    <property type="molecule type" value="Genomic_DNA"/>
</dbReference>
<gene>
    <name evidence="5" type="primary">CAS91_2</name>
    <name evidence="5" type="ORF">E8E12_000392</name>
</gene>
<dbReference type="GO" id="GO:0016407">
    <property type="term" value="F:acetyltransferase activity"/>
    <property type="evidence" value="ECO:0007669"/>
    <property type="project" value="InterPro"/>
</dbReference>
<feature type="compositionally biased region" description="Low complexity" evidence="3">
    <location>
        <begin position="261"/>
        <end position="278"/>
    </location>
</feature>
<dbReference type="InterPro" id="IPR011004">
    <property type="entry name" value="Trimer_LpxA-like_sf"/>
</dbReference>
<dbReference type="PANTHER" id="PTHR23416">
    <property type="entry name" value="SIALIC ACID SYNTHASE-RELATED"/>
    <property type="match status" value="1"/>
</dbReference>
<dbReference type="PANTHER" id="PTHR23416:SF76">
    <property type="entry name" value="ZN(II)2CYS6 TRANSCRIPTION FACTOR (EUROFUNG)"/>
    <property type="match status" value="1"/>
</dbReference>
<dbReference type="GO" id="GO:0008374">
    <property type="term" value="F:O-acyltransferase activity"/>
    <property type="evidence" value="ECO:0007669"/>
    <property type="project" value="TreeGrafter"/>
</dbReference>